<proteinExistence type="inferred from homology"/>
<dbReference type="PANTHER" id="PTHR48104">
    <property type="entry name" value="METACASPASE-4"/>
    <property type="match status" value="1"/>
</dbReference>
<evidence type="ECO:0000313" key="4">
    <source>
        <dbReference type="Proteomes" id="UP001367508"/>
    </source>
</evidence>
<dbReference type="Pfam" id="PF00656">
    <property type="entry name" value="Peptidase_C14"/>
    <property type="match status" value="1"/>
</dbReference>
<evidence type="ECO:0000313" key="3">
    <source>
        <dbReference type="EMBL" id="KAK7328143.1"/>
    </source>
</evidence>
<gene>
    <name evidence="3" type="ORF">VNO77_22239</name>
</gene>
<accession>A0AAN9QEA1</accession>
<dbReference type="InterPro" id="IPR029030">
    <property type="entry name" value="Caspase-like_dom_sf"/>
</dbReference>
<reference evidence="3 4" key="1">
    <citation type="submission" date="2024-01" db="EMBL/GenBank/DDBJ databases">
        <title>The genomes of 5 underutilized Papilionoideae crops provide insights into root nodulation and disease resistanc.</title>
        <authorList>
            <person name="Jiang F."/>
        </authorList>
    </citation>
    <scope>NUCLEOTIDE SEQUENCE [LARGE SCALE GENOMIC DNA]</scope>
    <source>
        <strain evidence="3">LVBAO_FW01</strain>
        <tissue evidence="3">Leaves</tissue>
    </source>
</reference>
<keyword evidence="4" id="KW-1185">Reference proteome</keyword>
<name>A0AAN9QEA1_CANGL</name>
<dbReference type="Proteomes" id="UP001367508">
    <property type="component" value="Unassembled WGS sequence"/>
</dbReference>
<dbReference type="InterPro" id="IPR050452">
    <property type="entry name" value="Metacaspase"/>
</dbReference>
<feature type="domain" description="Peptidase C14 caspase" evidence="2">
    <location>
        <begin position="120"/>
        <end position="380"/>
    </location>
</feature>
<dbReference type="GO" id="GO:0004197">
    <property type="term" value="F:cysteine-type endopeptidase activity"/>
    <property type="evidence" value="ECO:0007669"/>
    <property type="project" value="InterPro"/>
</dbReference>
<protein>
    <recommendedName>
        <fullName evidence="2">Peptidase C14 caspase domain-containing protein</fullName>
    </recommendedName>
</protein>
<comment type="caution">
    <text evidence="3">The sequence shown here is derived from an EMBL/GenBank/DDBJ whole genome shotgun (WGS) entry which is preliminary data.</text>
</comment>
<dbReference type="InterPro" id="IPR011600">
    <property type="entry name" value="Pept_C14_caspase"/>
</dbReference>
<comment type="similarity">
    <text evidence="1">Belongs to the peptidase C14B family.</text>
</comment>
<dbReference type="GO" id="GO:0005737">
    <property type="term" value="C:cytoplasm"/>
    <property type="evidence" value="ECO:0007669"/>
    <property type="project" value="TreeGrafter"/>
</dbReference>
<dbReference type="PANTHER" id="PTHR48104:SF2">
    <property type="entry name" value="METACASPASE-1-LIKE ISOFORM X1"/>
    <property type="match status" value="1"/>
</dbReference>
<dbReference type="GO" id="GO:0006508">
    <property type="term" value="P:proteolysis"/>
    <property type="evidence" value="ECO:0007669"/>
    <property type="project" value="InterPro"/>
</dbReference>
<organism evidence="3 4">
    <name type="scientific">Canavalia gladiata</name>
    <name type="common">Sword bean</name>
    <name type="synonym">Dolichos gladiatus</name>
    <dbReference type="NCBI Taxonomy" id="3824"/>
    <lineage>
        <taxon>Eukaryota</taxon>
        <taxon>Viridiplantae</taxon>
        <taxon>Streptophyta</taxon>
        <taxon>Embryophyta</taxon>
        <taxon>Tracheophyta</taxon>
        <taxon>Spermatophyta</taxon>
        <taxon>Magnoliopsida</taxon>
        <taxon>eudicotyledons</taxon>
        <taxon>Gunneridae</taxon>
        <taxon>Pentapetalae</taxon>
        <taxon>rosids</taxon>
        <taxon>fabids</taxon>
        <taxon>Fabales</taxon>
        <taxon>Fabaceae</taxon>
        <taxon>Papilionoideae</taxon>
        <taxon>50 kb inversion clade</taxon>
        <taxon>NPAAA clade</taxon>
        <taxon>indigoferoid/millettioid clade</taxon>
        <taxon>Phaseoleae</taxon>
        <taxon>Canavalia</taxon>
    </lineage>
</organism>
<evidence type="ECO:0000259" key="2">
    <source>
        <dbReference type="Pfam" id="PF00656"/>
    </source>
</evidence>
<dbReference type="AlphaFoldDB" id="A0AAN9QEA1"/>
<sequence length="397" mass="44761">MDCKPKTRTSRKGVSFISNITTTRCFVYSKISNPKRTGEATLTCLGCKREFVVPAGITAYRCYKCQDVSYSNSGYEQSKEDSGRKLFKHDQRHNAKTNPSLLSILSPSTASSSSSIACNKRAVLCGVTYKKRKFSLQGTINDIDNMKSLLVNEFKFPIECIRVLTEEQDPSLIPTKRNILESLRWLVRDCQSGDSLVFYFSGHGLQQPEYHKGDEIDGFDETLCPVDFMLEGMITDNEINSIIVRPLKNGVTLHAILDSCHSGTTLDLMYVYKKENGGWKWEDNRPTSKEPLIKHTSGGLAICLSACGDNQMAIDTAAFDQKRSNGLMTYLFSKIIREHSGITYRGLLEKIHEEIGKIHQSKFCNSILKRLFHHKLDQDPLLSSSEKFDVSTTTFKL</sequence>
<evidence type="ECO:0000256" key="1">
    <source>
        <dbReference type="ARBA" id="ARBA00009005"/>
    </source>
</evidence>
<dbReference type="FunFam" id="3.40.50.12660:FF:000008">
    <property type="entry name" value="Type I metacaspase"/>
    <property type="match status" value="1"/>
</dbReference>
<dbReference type="SUPFAM" id="SSF52129">
    <property type="entry name" value="Caspase-like"/>
    <property type="match status" value="1"/>
</dbReference>
<dbReference type="Gene3D" id="3.40.50.12660">
    <property type="match status" value="1"/>
</dbReference>
<dbReference type="EMBL" id="JAYMYQ010000005">
    <property type="protein sequence ID" value="KAK7328143.1"/>
    <property type="molecule type" value="Genomic_DNA"/>
</dbReference>